<feature type="domain" description="Transcriptional regulator DauR-like HTH" evidence="2">
    <location>
        <begin position="135"/>
        <end position="195"/>
    </location>
</feature>
<dbReference type="PANTHER" id="PTHR35568:SF1">
    <property type="entry name" value="TRANSCRIPTIONAL REGULATOR DAUR"/>
    <property type="match status" value="1"/>
</dbReference>
<dbReference type="AlphaFoldDB" id="A0A1I1AGW3"/>
<keyword evidence="4" id="KW-1185">Reference proteome</keyword>
<dbReference type="PANTHER" id="PTHR35568">
    <property type="entry name" value="TRANSCRIPTIONAL REGULATOR DAUR"/>
    <property type="match status" value="1"/>
</dbReference>
<protein>
    <submittedName>
        <fullName evidence="3">Predicted transcriptional regulator YheO, contains PAS and DNA-binding HTH domains</fullName>
    </submittedName>
</protein>
<sequence length="205" mass="22246">MDARVRRWGPVAEAVSRLLAPHAEVVLHDAGTDRVLRIWHPLTPRAPGEASLLGDLDGHDDGDVHGPYEKLLADGRRLSSVSAVLRDDTGAPEVVLCVNLDRTPLEQAAAVLSGFGAPVTERPGALFEQDWADRIERMVGAFVRERGRPVGKLSRDERRELLTDLDEAGLLAVRRSAPVVARALGVSRSTLYSLLADLPSRRSSA</sequence>
<feature type="domain" description="YheO-like" evidence="1">
    <location>
        <begin position="8"/>
        <end position="109"/>
    </location>
</feature>
<dbReference type="EMBL" id="FOKG01000009">
    <property type="protein sequence ID" value="SFB37241.1"/>
    <property type="molecule type" value="Genomic_DNA"/>
</dbReference>
<organism evidence="3 4">
    <name type="scientific">Amycolatopsis marina</name>
    <dbReference type="NCBI Taxonomy" id="490629"/>
    <lineage>
        <taxon>Bacteria</taxon>
        <taxon>Bacillati</taxon>
        <taxon>Actinomycetota</taxon>
        <taxon>Actinomycetes</taxon>
        <taxon>Pseudonocardiales</taxon>
        <taxon>Pseudonocardiaceae</taxon>
        <taxon>Amycolatopsis</taxon>
    </lineage>
</organism>
<dbReference type="InterPro" id="IPR039446">
    <property type="entry name" value="DauR-like"/>
</dbReference>
<evidence type="ECO:0000313" key="4">
    <source>
        <dbReference type="Proteomes" id="UP000243799"/>
    </source>
</evidence>
<dbReference type="Proteomes" id="UP000243799">
    <property type="component" value="Unassembled WGS sequence"/>
</dbReference>
<evidence type="ECO:0000259" key="1">
    <source>
        <dbReference type="Pfam" id="PF08348"/>
    </source>
</evidence>
<dbReference type="GO" id="GO:0003677">
    <property type="term" value="F:DNA binding"/>
    <property type="evidence" value="ECO:0007669"/>
    <property type="project" value="UniProtKB-KW"/>
</dbReference>
<proteinExistence type="predicted"/>
<name>A0A1I1AGW3_9PSEU</name>
<dbReference type="Pfam" id="PF13309">
    <property type="entry name" value="HTH_22"/>
    <property type="match status" value="1"/>
</dbReference>
<dbReference type="OrthoDB" id="9796595at2"/>
<reference evidence="4" key="1">
    <citation type="submission" date="2016-10" db="EMBL/GenBank/DDBJ databases">
        <authorList>
            <person name="Varghese N."/>
            <person name="Submissions S."/>
        </authorList>
    </citation>
    <scope>NUCLEOTIDE SEQUENCE [LARGE SCALE GENOMIC DNA]</scope>
    <source>
        <strain evidence="4">CGMCC 4.3568</strain>
    </source>
</reference>
<dbReference type="STRING" id="490629.SAMN05216266_109146"/>
<dbReference type="InterPro" id="IPR013559">
    <property type="entry name" value="YheO"/>
</dbReference>
<dbReference type="Pfam" id="PF08348">
    <property type="entry name" value="PAS_6"/>
    <property type="match status" value="1"/>
</dbReference>
<keyword evidence="3" id="KW-0238">DNA-binding</keyword>
<dbReference type="InterPro" id="IPR039445">
    <property type="entry name" value="DauR-like_HTH"/>
</dbReference>
<evidence type="ECO:0000313" key="3">
    <source>
        <dbReference type="EMBL" id="SFB37241.1"/>
    </source>
</evidence>
<gene>
    <name evidence="3" type="ORF">SAMN05216266_109146</name>
</gene>
<evidence type="ECO:0000259" key="2">
    <source>
        <dbReference type="Pfam" id="PF13309"/>
    </source>
</evidence>
<dbReference type="RefSeq" id="WP_091674145.1">
    <property type="nucleotide sequence ID" value="NZ_FOKG01000009.1"/>
</dbReference>
<accession>A0A1I1AGW3</accession>